<evidence type="ECO:0000313" key="2">
    <source>
        <dbReference type="EMBL" id="OUZ30527.1"/>
    </source>
</evidence>
<keyword evidence="4" id="KW-1185">Reference proteome</keyword>
<protein>
    <recommendedName>
        <fullName evidence="5">DUF3958 domain-containing protein</fullName>
    </recommendedName>
</protein>
<accession>A0A200J1M4</accession>
<feature type="compositionally biased region" description="Basic and acidic residues" evidence="1">
    <location>
        <begin position="1"/>
        <end position="21"/>
    </location>
</feature>
<evidence type="ECO:0000313" key="3">
    <source>
        <dbReference type="EMBL" id="WYJ94617.1"/>
    </source>
</evidence>
<reference evidence="3" key="2">
    <citation type="submission" date="2017-05" db="EMBL/GenBank/DDBJ databases">
        <authorList>
            <consortium name="The Broad Institute Genomics Platform"/>
            <consortium name="The Broad Institute Genomic Center for Infectious Diseases"/>
            <person name="Earl A."/>
            <person name="Manson A."/>
            <person name="Schwartman J."/>
            <person name="Gilmore M."/>
            <person name="Abouelleil A."/>
            <person name="Cao P."/>
            <person name="Chapman S."/>
            <person name="Cusick C."/>
            <person name="Shea T."/>
            <person name="Young S."/>
            <person name="Neafsey D."/>
            <person name="Nusbaum C."/>
            <person name="Birren B."/>
        </authorList>
    </citation>
    <scope>NUCLEOTIDE SEQUENCE</scope>
    <source>
        <strain evidence="3">9D6_DIV0238</strain>
    </source>
</reference>
<dbReference type="EMBL" id="CP147246">
    <property type="protein sequence ID" value="WYJ94617.1"/>
    <property type="molecule type" value="Genomic_DNA"/>
</dbReference>
<evidence type="ECO:0008006" key="5">
    <source>
        <dbReference type="Google" id="ProtNLM"/>
    </source>
</evidence>
<dbReference type="AlphaFoldDB" id="A0A200J1M4"/>
<dbReference type="EMBL" id="NIBQ01000003">
    <property type="protein sequence ID" value="OUZ30527.1"/>
    <property type="molecule type" value="Genomic_DNA"/>
</dbReference>
<feature type="region of interest" description="Disordered" evidence="1">
    <location>
        <begin position="1"/>
        <end position="22"/>
    </location>
</feature>
<gene>
    <name evidence="3" type="ORF">A5889_002130</name>
    <name evidence="2" type="ORF">A5889_002815</name>
</gene>
<reference evidence="2" key="1">
    <citation type="submission" date="2017-05" db="EMBL/GenBank/DDBJ databases">
        <title>The Genome Sequence of Enterococcus sp. 9D6_DIV0238.</title>
        <authorList>
            <consortium name="The Broad Institute Genomics Platform"/>
            <consortium name="The Broad Institute Genomic Center for Infectious Diseases"/>
            <person name="Earl A."/>
            <person name="Manson A."/>
            <person name="Schwartman J."/>
            <person name="Gilmore M."/>
            <person name="Abouelleil A."/>
            <person name="Cao P."/>
            <person name="Chapman S."/>
            <person name="Cusick C."/>
            <person name="Shea T."/>
            <person name="Young S."/>
            <person name="Neafsey D."/>
            <person name="Nusbaum C."/>
            <person name="Birren B."/>
        </authorList>
    </citation>
    <scope>NUCLEOTIDE SEQUENCE [LARGE SCALE GENOMIC DNA]</scope>
    <source>
        <strain evidence="2">9D6_DIV0238</strain>
    </source>
</reference>
<dbReference type="Proteomes" id="UP000196151">
    <property type="component" value="Chromosome"/>
</dbReference>
<organism evidence="2">
    <name type="scientific">Candidatus Enterococcus dunnyi</name>
    <dbReference type="NCBI Taxonomy" id="1834192"/>
    <lineage>
        <taxon>Bacteria</taxon>
        <taxon>Bacillati</taxon>
        <taxon>Bacillota</taxon>
        <taxon>Bacilli</taxon>
        <taxon>Lactobacillales</taxon>
        <taxon>Enterococcaceae</taxon>
        <taxon>Enterococcus</taxon>
    </lineage>
</organism>
<dbReference type="OrthoDB" id="2186322at2"/>
<reference evidence="3" key="3">
    <citation type="submission" date="2024-03" db="EMBL/GenBank/DDBJ databases">
        <title>The Genome Sequence of Enterococcus sp. DIV0238c.</title>
        <authorList>
            <consortium name="The Broad Institute Genomics Platform"/>
            <consortium name="The Broad Institute Microbial Omics Core"/>
            <consortium name="The Broad Institute Genomic Center for Infectious Diseases"/>
            <person name="Earl A."/>
            <person name="Manson A."/>
            <person name="Gilmore M."/>
            <person name="Schwartman J."/>
            <person name="Shea T."/>
            <person name="Abouelleil A."/>
            <person name="Cao P."/>
            <person name="Chapman S."/>
            <person name="Cusick C."/>
            <person name="Young S."/>
            <person name="Neafsey D."/>
            <person name="Nusbaum C."/>
            <person name="Birren B."/>
        </authorList>
    </citation>
    <scope>NUCLEOTIDE SEQUENCE</scope>
    <source>
        <strain evidence="3">9D6_DIV0238</strain>
    </source>
</reference>
<proteinExistence type="predicted"/>
<dbReference type="Pfam" id="PF13125">
    <property type="entry name" value="DUF3958"/>
    <property type="match status" value="1"/>
</dbReference>
<evidence type="ECO:0000256" key="1">
    <source>
        <dbReference type="SAM" id="MobiDB-lite"/>
    </source>
</evidence>
<evidence type="ECO:0000313" key="4">
    <source>
        <dbReference type="Proteomes" id="UP000196151"/>
    </source>
</evidence>
<dbReference type="RefSeq" id="WP_087641879.1">
    <property type="nucleotide sequence ID" value="NZ_CP147246.1"/>
</dbReference>
<sequence length="121" mass="14958">MTQKELQEKRRENEEKQEENRTLNTLLERNMSETEHLFTRERHHNDQVLTYFHRQEEGHLFEELTEESRVAERRFFDAMTDGQETLHKENRRLEDESDLLYEAELQQLRKEDEVDGQNDHW</sequence>
<name>A0A200J1M4_9ENTE</name>
<dbReference type="InterPro" id="IPR025014">
    <property type="entry name" value="DUF3958"/>
</dbReference>